<organism evidence="24 25">
    <name type="scientific">Aliicoccus persicus</name>
    <dbReference type="NCBI Taxonomy" id="930138"/>
    <lineage>
        <taxon>Bacteria</taxon>
        <taxon>Bacillati</taxon>
        <taxon>Bacillota</taxon>
        <taxon>Bacilli</taxon>
        <taxon>Bacillales</taxon>
        <taxon>Staphylococcaceae</taxon>
        <taxon>Aliicoccus</taxon>
    </lineage>
</organism>
<keyword evidence="15 17" id="KW-0460">Magnesium</keyword>
<accession>A0A921DX61</accession>
<dbReference type="InterPro" id="IPR024692">
    <property type="entry name" value="PTS_EI"/>
</dbReference>
<comment type="catalytic activity">
    <reaction evidence="1 17">
        <text>L-histidyl-[protein] + phosphoenolpyruvate = N(pros)-phospho-L-histidyl-[protein] + pyruvate</text>
        <dbReference type="Rhea" id="RHEA:23880"/>
        <dbReference type="Rhea" id="RHEA-COMP:9745"/>
        <dbReference type="Rhea" id="RHEA-COMP:9746"/>
        <dbReference type="ChEBI" id="CHEBI:15361"/>
        <dbReference type="ChEBI" id="CHEBI:29979"/>
        <dbReference type="ChEBI" id="CHEBI:58702"/>
        <dbReference type="ChEBI" id="CHEBI:64837"/>
        <dbReference type="EC" id="2.7.3.9"/>
    </reaction>
</comment>
<keyword evidence="11 17" id="KW-0808">Transferase</keyword>
<evidence type="ECO:0000256" key="10">
    <source>
        <dbReference type="ARBA" id="ARBA00022597"/>
    </source>
</evidence>
<feature type="binding site" evidence="19">
    <location>
        <begin position="455"/>
        <end position="456"/>
    </location>
    <ligand>
        <name>phosphoenolpyruvate</name>
        <dbReference type="ChEBI" id="CHEBI:58702"/>
    </ligand>
</feature>
<proteinExistence type="inferred from homology"/>
<dbReference type="GO" id="GO:0008965">
    <property type="term" value="F:phosphoenolpyruvate-protein phosphotransferase activity"/>
    <property type="evidence" value="ECO:0007669"/>
    <property type="project" value="UniProtKB-EC"/>
</dbReference>
<dbReference type="SUPFAM" id="SSF52009">
    <property type="entry name" value="Phosphohistidine domain"/>
    <property type="match status" value="1"/>
</dbReference>
<evidence type="ECO:0000256" key="9">
    <source>
        <dbReference type="ARBA" id="ARBA00022490"/>
    </source>
</evidence>
<evidence type="ECO:0000256" key="17">
    <source>
        <dbReference type="PIRNR" id="PIRNR000732"/>
    </source>
</evidence>
<evidence type="ECO:0000256" key="8">
    <source>
        <dbReference type="ARBA" id="ARBA00022448"/>
    </source>
</evidence>
<evidence type="ECO:0000259" key="21">
    <source>
        <dbReference type="Pfam" id="PF00391"/>
    </source>
</evidence>
<feature type="binding site" evidence="19">
    <location>
        <position position="297"/>
    </location>
    <ligand>
        <name>phosphoenolpyruvate</name>
        <dbReference type="ChEBI" id="CHEBI:58702"/>
    </ligand>
</feature>
<keyword evidence="10 17" id="KW-0762">Sugar transport</keyword>
<reference evidence="24" key="2">
    <citation type="submission" date="2021-09" db="EMBL/GenBank/DDBJ databases">
        <authorList>
            <person name="Gilroy R."/>
        </authorList>
    </citation>
    <scope>NUCLEOTIDE SEQUENCE</scope>
    <source>
        <strain evidence="24">6019</strain>
    </source>
</reference>
<dbReference type="GO" id="GO:0009401">
    <property type="term" value="P:phosphoenolpyruvate-dependent sugar phosphotransferase system"/>
    <property type="evidence" value="ECO:0007669"/>
    <property type="project" value="UniProtKB-KW"/>
</dbReference>
<evidence type="ECO:0000256" key="13">
    <source>
        <dbReference type="ARBA" id="ARBA00022723"/>
    </source>
</evidence>
<dbReference type="GO" id="GO:0046872">
    <property type="term" value="F:metal ion binding"/>
    <property type="evidence" value="ECO:0007669"/>
    <property type="project" value="UniProtKB-KW"/>
</dbReference>
<evidence type="ECO:0000256" key="14">
    <source>
        <dbReference type="ARBA" id="ARBA00022777"/>
    </source>
</evidence>
<evidence type="ECO:0000256" key="3">
    <source>
        <dbReference type="ARBA" id="ARBA00002728"/>
    </source>
</evidence>
<dbReference type="SUPFAM" id="SSF51621">
    <property type="entry name" value="Phosphoenolpyruvate/pyruvate domain"/>
    <property type="match status" value="1"/>
</dbReference>
<dbReference type="InterPro" id="IPR036637">
    <property type="entry name" value="Phosphohistidine_dom_sf"/>
</dbReference>
<dbReference type="PIRSF" id="PIRSF000732">
    <property type="entry name" value="PTS_enzyme_I"/>
    <property type="match status" value="1"/>
</dbReference>
<dbReference type="InterPro" id="IPR008731">
    <property type="entry name" value="PTS_EIN"/>
</dbReference>
<evidence type="ECO:0000313" key="24">
    <source>
        <dbReference type="EMBL" id="HJE19764.1"/>
    </source>
</evidence>
<dbReference type="Pfam" id="PF00391">
    <property type="entry name" value="PEP-utilizers"/>
    <property type="match status" value="1"/>
</dbReference>
<dbReference type="Gene3D" id="3.50.30.10">
    <property type="entry name" value="Phosphohistidine domain"/>
    <property type="match status" value="1"/>
</dbReference>
<dbReference type="PRINTS" id="PR01736">
    <property type="entry name" value="PHPHTRNFRASE"/>
</dbReference>
<comment type="function">
    <text evidence="3 17">General (non sugar-specific) component of the phosphoenolpyruvate-dependent sugar phosphotransferase system (sugar PTS). This major carbohydrate active-transport system catalyzes the phosphorylation of incoming sugar substrates concomitantly with their translocation across the cell membrane. Enzyme I transfers the phosphoryl group from phosphoenolpyruvate (PEP) to the phosphoryl carrier protein (HPr).</text>
</comment>
<dbReference type="EMBL" id="DYYI01000058">
    <property type="protein sequence ID" value="HJE19764.1"/>
    <property type="molecule type" value="Genomic_DNA"/>
</dbReference>
<comment type="cofactor">
    <cofactor evidence="2 17 20">
        <name>Mg(2+)</name>
        <dbReference type="ChEBI" id="CHEBI:18420"/>
    </cofactor>
</comment>
<keyword evidence="9 17" id="KW-0963">Cytoplasm</keyword>
<evidence type="ECO:0000256" key="4">
    <source>
        <dbReference type="ARBA" id="ARBA00004496"/>
    </source>
</evidence>
<feature type="domain" description="PEP-utilising enzyme mobile" evidence="21">
    <location>
        <begin position="154"/>
        <end position="224"/>
    </location>
</feature>
<evidence type="ECO:0000256" key="15">
    <source>
        <dbReference type="ARBA" id="ARBA00022842"/>
    </source>
</evidence>
<feature type="binding site" evidence="20">
    <location>
        <position position="432"/>
    </location>
    <ligand>
        <name>Mg(2+)</name>
        <dbReference type="ChEBI" id="CHEBI:18420"/>
    </ligand>
</feature>
<dbReference type="PANTHER" id="PTHR46244">
    <property type="entry name" value="PHOSPHOENOLPYRUVATE-PROTEIN PHOSPHOTRANSFERASE"/>
    <property type="match status" value="1"/>
</dbReference>
<dbReference type="EC" id="2.7.3.9" evidence="6 17"/>
<reference evidence="24" key="1">
    <citation type="journal article" date="2021" name="PeerJ">
        <title>Extensive microbial diversity within the chicken gut microbiome revealed by metagenomics and culture.</title>
        <authorList>
            <person name="Gilroy R."/>
            <person name="Ravi A."/>
            <person name="Getino M."/>
            <person name="Pursley I."/>
            <person name="Horton D.L."/>
            <person name="Alikhan N.F."/>
            <person name="Baker D."/>
            <person name="Gharbi K."/>
            <person name="Hall N."/>
            <person name="Watson M."/>
            <person name="Adriaenssens E.M."/>
            <person name="Foster-Nyarko E."/>
            <person name="Jarju S."/>
            <person name="Secka A."/>
            <person name="Antonio M."/>
            <person name="Oren A."/>
            <person name="Chaudhuri R.R."/>
            <person name="La Ragione R."/>
            <person name="Hildebrand F."/>
            <person name="Pallen M.J."/>
        </authorList>
    </citation>
    <scope>NUCLEOTIDE SEQUENCE</scope>
    <source>
        <strain evidence="24">6019</strain>
    </source>
</reference>
<evidence type="ECO:0000256" key="19">
    <source>
        <dbReference type="PIRSR" id="PIRSR000732-2"/>
    </source>
</evidence>
<comment type="caution">
    <text evidence="24">The sequence shown here is derived from an EMBL/GenBank/DDBJ whole genome shotgun (WGS) entry which is preliminary data.</text>
</comment>
<keyword evidence="12 17" id="KW-0598">Phosphotransferase system</keyword>
<dbReference type="NCBIfam" id="TIGR01417">
    <property type="entry name" value="PTS_I_fam"/>
    <property type="match status" value="1"/>
</dbReference>
<gene>
    <name evidence="24" type="primary">ptsP</name>
    <name evidence="24" type="ORF">K8V35_05380</name>
</gene>
<evidence type="ECO:0000256" key="5">
    <source>
        <dbReference type="ARBA" id="ARBA00007837"/>
    </source>
</evidence>
<dbReference type="Proteomes" id="UP000763505">
    <property type="component" value="Unassembled WGS sequence"/>
</dbReference>
<evidence type="ECO:0000256" key="6">
    <source>
        <dbReference type="ARBA" id="ARBA00012232"/>
    </source>
</evidence>
<evidence type="ECO:0000256" key="20">
    <source>
        <dbReference type="PIRSR" id="PIRSR000732-3"/>
    </source>
</evidence>
<evidence type="ECO:0000256" key="18">
    <source>
        <dbReference type="PIRSR" id="PIRSR000732-1"/>
    </source>
</evidence>
<keyword evidence="14 17" id="KW-0418">Kinase</keyword>
<feature type="binding site" evidence="19">
    <location>
        <position position="334"/>
    </location>
    <ligand>
        <name>phosphoenolpyruvate</name>
        <dbReference type="ChEBI" id="CHEBI:58702"/>
    </ligand>
</feature>
<evidence type="ECO:0000256" key="16">
    <source>
        <dbReference type="ARBA" id="ARBA00033235"/>
    </source>
</evidence>
<sequence length="573" mass="64432">MSKTTIDGRELVRGIAISKAWVLEENQSVFKTRLNLEAVDTRIERFQFALRETQIELMKIRNYTEDRVGTPQAAIFDAHMMVIDDPVFVQAIESRIQSGIDPVEAMDDWRKSSQTKLSHMNDYLKVRSADVDDITIRIARHLVGTRTFDATQVNEEIIFVAEKLTPSFIASLNPEFVKGIIVAEASPFAHATMLAQAMGIPLMQVDRPDFLRIKHGASVIIDTEASLVIVNPDADDIRAFKSRRDAYIQSLETLQSLKDKETRTQDNVDINLMMNVNELSALNHYEEVGAEGIGLVRSEFLFNGDKNLSNEETQVDLYRSILKSVHENNVVTIRILDYGGDKRFIHDDEVEDNPFLGTRGTRYLFKHIDLLLTQLRALFRASVHGNLQILFPFVTTVDELKDILRIVDQVKTELKEEAHPFDNDVKIGVMIETPGAALMAGEFAEMCDFLSVGTNDLSQYMFAADRTNARVAKYNDAANPAMLKIIKHVLEQGKNADTPVCVCGDVASNTLMIPILVGLGVRHLSMDHTHILKSRQQISRLSVTSVEKLAQHAVECTGGEQVRLLVKDFINHL</sequence>
<dbReference type="InterPro" id="IPR040442">
    <property type="entry name" value="Pyrv_kinase-like_dom_sf"/>
</dbReference>
<feature type="domain" description="PEP-utilising enzyme C-terminal" evidence="22">
    <location>
        <begin position="254"/>
        <end position="541"/>
    </location>
</feature>
<dbReference type="Gene3D" id="1.10.274.10">
    <property type="entry name" value="PtsI, HPr-binding domain"/>
    <property type="match status" value="1"/>
</dbReference>
<dbReference type="Pfam" id="PF02896">
    <property type="entry name" value="PEP-utilizers_C"/>
    <property type="match status" value="1"/>
</dbReference>
<dbReference type="InterPro" id="IPR036618">
    <property type="entry name" value="PtsI_HPr-bd_sf"/>
</dbReference>
<dbReference type="InterPro" id="IPR050499">
    <property type="entry name" value="PEP-utilizing_PTS_enzyme"/>
</dbReference>
<dbReference type="GO" id="GO:0016301">
    <property type="term" value="F:kinase activity"/>
    <property type="evidence" value="ECO:0007669"/>
    <property type="project" value="UniProtKB-KW"/>
</dbReference>
<dbReference type="InterPro" id="IPR015813">
    <property type="entry name" value="Pyrv/PenolPyrv_kinase-like_dom"/>
</dbReference>
<dbReference type="InterPro" id="IPR006318">
    <property type="entry name" value="PTS_EI-like"/>
</dbReference>
<evidence type="ECO:0000256" key="11">
    <source>
        <dbReference type="ARBA" id="ARBA00022679"/>
    </source>
</evidence>
<evidence type="ECO:0000259" key="22">
    <source>
        <dbReference type="Pfam" id="PF02896"/>
    </source>
</evidence>
<dbReference type="GO" id="GO:0005737">
    <property type="term" value="C:cytoplasm"/>
    <property type="evidence" value="ECO:0007669"/>
    <property type="project" value="UniProtKB-SubCell"/>
</dbReference>
<dbReference type="Gene3D" id="3.20.20.60">
    <property type="entry name" value="Phosphoenolpyruvate-binding domains"/>
    <property type="match status" value="1"/>
</dbReference>
<feature type="active site" description="Proton donor" evidence="18">
    <location>
        <position position="503"/>
    </location>
</feature>
<feature type="active site" description="Tele-phosphohistidine intermediate" evidence="18">
    <location>
        <position position="190"/>
    </location>
</feature>
<keyword evidence="8 17" id="KW-0813">Transport</keyword>
<dbReference type="InterPro" id="IPR008279">
    <property type="entry name" value="PEP-util_enz_mobile_dom"/>
</dbReference>
<comment type="subcellular location">
    <subcellularLocation>
        <location evidence="4 17">Cytoplasm</location>
    </subcellularLocation>
</comment>
<comment type="similarity">
    <text evidence="5 17">Belongs to the PEP-utilizing enzyme family.</text>
</comment>
<keyword evidence="13 17" id="KW-0479">Metal-binding</keyword>
<dbReference type="Pfam" id="PF05524">
    <property type="entry name" value="PEP-utilisers_N"/>
    <property type="match status" value="1"/>
</dbReference>
<evidence type="ECO:0000313" key="25">
    <source>
        <dbReference type="Proteomes" id="UP000763505"/>
    </source>
</evidence>
<dbReference type="PANTHER" id="PTHR46244:SF3">
    <property type="entry name" value="PHOSPHOENOLPYRUVATE-PROTEIN PHOSPHOTRANSFERASE"/>
    <property type="match status" value="1"/>
</dbReference>
<dbReference type="InterPro" id="IPR000121">
    <property type="entry name" value="PEP_util_C"/>
</dbReference>
<evidence type="ECO:0000256" key="7">
    <source>
        <dbReference type="ARBA" id="ARBA00016544"/>
    </source>
</evidence>
<feature type="domain" description="Phosphotransferase system enzyme I N-terminal" evidence="23">
    <location>
        <begin position="8"/>
        <end position="127"/>
    </location>
</feature>
<evidence type="ECO:0000256" key="2">
    <source>
        <dbReference type="ARBA" id="ARBA00001946"/>
    </source>
</evidence>
<name>A0A921DX61_9STAP</name>
<evidence type="ECO:0000259" key="23">
    <source>
        <dbReference type="Pfam" id="PF05524"/>
    </source>
</evidence>
<feature type="binding site" evidence="20">
    <location>
        <position position="456"/>
    </location>
    <ligand>
        <name>Mg(2+)</name>
        <dbReference type="ChEBI" id="CHEBI:18420"/>
    </ligand>
</feature>
<dbReference type="AlphaFoldDB" id="A0A921DX61"/>
<dbReference type="SUPFAM" id="SSF47831">
    <property type="entry name" value="Enzyme I of the PEP:sugar phosphotransferase system HPr-binding (sub)domain"/>
    <property type="match status" value="1"/>
</dbReference>
<evidence type="ECO:0000256" key="1">
    <source>
        <dbReference type="ARBA" id="ARBA00000683"/>
    </source>
</evidence>
<feature type="binding site" evidence="19">
    <location>
        <position position="466"/>
    </location>
    <ligand>
        <name>phosphoenolpyruvate</name>
        <dbReference type="ChEBI" id="CHEBI:58702"/>
    </ligand>
</feature>
<evidence type="ECO:0000256" key="12">
    <source>
        <dbReference type="ARBA" id="ARBA00022683"/>
    </source>
</evidence>
<protein>
    <recommendedName>
        <fullName evidence="7 17">Phosphoenolpyruvate-protein phosphotransferase</fullName>
        <ecNumber evidence="6 17">2.7.3.9</ecNumber>
    </recommendedName>
    <alternativeName>
        <fullName evidence="16 17">Phosphotransferase system, enzyme I</fullName>
    </alternativeName>
</protein>